<dbReference type="Proteomes" id="UP000199069">
    <property type="component" value="Unassembled WGS sequence"/>
</dbReference>
<evidence type="ECO:0000313" key="1">
    <source>
        <dbReference type="EMBL" id="CTR08900.1"/>
    </source>
</evidence>
<evidence type="ECO:0000313" key="2">
    <source>
        <dbReference type="Proteomes" id="UP000199069"/>
    </source>
</evidence>
<accession>A0A0K3CKE1</accession>
<evidence type="ECO:0008006" key="3">
    <source>
        <dbReference type="Google" id="ProtNLM"/>
    </source>
</evidence>
<name>A0A0K3CKE1_RHOTO</name>
<protein>
    <recommendedName>
        <fullName evidence="3">Reverse transcriptase</fullName>
    </recommendedName>
</protein>
<organism evidence="1 2">
    <name type="scientific">Rhodotorula toruloides</name>
    <name type="common">Yeast</name>
    <name type="synonym">Rhodosporidium toruloides</name>
    <dbReference type="NCBI Taxonomy" id="5286"/>
    <lineage>
        <taxon>Eukaryota</taxon>
        <taxon>Fungi</taxon>
        <taxon>Dikarya</taxon>
        <taxon>Basidiomycota</taxon>
        <taxon>Pucciniomycotina</taxon>
        <taxon>Microbotryomycetes</taxon>
        <taxon>Sporidiobolales</taxon>
        <taxon>Sporidiobolaceae</taxon>
        <taxon>Rhodotorula</taxon>
    </lineage>
</organism>
<proteinExistence type="predicted"/>
<keyword evidence="2" id="KW-1185">Reference proteome</keyword>
<reference evidence="1 2" key="1">
    <citation type="submission" date="2015-07" db="EMBL/GenBank/DDBJ databases">
        <authorList>
            <person name="Cajimat M.N.B."/>
            <person name="Milazzo M.L."/>
            <person name="Fulhorst C.F."/>
        </authorList>
    </citation>
    <scope>NUCLEOTIDE SEQUENCE [LARGE SCALE GENOMIC DNA]</scope>
    <source>
        <strain evidence="1">Single colony</strain>
    </source>
</reference>
<sequence>MSDAELEWAQRKKRKTHLRGRLAFVPEMADLSDASEDEGRLGLDAQLPASTSALWTAHKRATRARWDDKWRRSSVGRHLFAASQLASRSSRYYNGLTRRQATLLCRLRTGASSLNAYRAKFDASRDPLCSCGEEEDREHILLTCPLYGDIRDSLLKHLRLRKLPSAGQLLGNPSYRNAVLDFLDRTGRFPRLTKAQEAEKKD</sequence>
<gene>
    <name evidence="1" type="primary">FGENESH: predicted gene_9.107</name>
    <name evidence="1" type="ORF">BN2166_0047610</name>
</gene>
<dbReference type="AlphaFoldDB" id="A0A0K3CKE1"/>
<dbReference type="EMBL" id="CWKI01000009">
    <property type="protein sequence ID" value="CTR08900.1"/>
    <property type="molecule type" value="Genomic_DNA"/>
</dbReference>